<dbReference type="EMBL" id="GG698965">
    <property type="protein sequence ID" value="EEU34494.1"/>
    <property type="molecule type" value="Genomic_DNA"/>
</dbReference>
<gene>
    <name evidence="1" type="ORF">NECHADRAFT_88341</name>
</gene>
<evidence type="ECO:0000313" key="1">
    <source>
        <dbReference type="EMBL" id="EEU34494.1"/>
    </source>
</evidence>
<keyword evidence="2" id="KW-1185">Reference proteome</keyword>
<organism evidence="1 2">
    <name type="scientific">Fusarium vanettenii (strain ATCC MYA-4622 / CBS 123669 / FGSC 9596 / NRRL 45880 / 77-13-4)</name>
    <name type="common">Fusarium solani subsp. pisi</name>
    <dbReference type="NCBI Taxonomy" id="660122"/>
    <lineage>
        <taxon>Eukaryota</taxon>
        <taxon>Fungi</taxon>
        <taxon>Dikarya</taxon>
        <taxon>Ascomycota</taxon>
        <taxon>Pezizomycotina</taxon>
        <taxon>Sordariomycetes</taxon>
        <taxon>Hypocreomycetidae</taxon>
        <taxon>Hypocreales</taxon>
        <taxon>Nectriaceae</taxon>
        <taxon>Fusarium</taxon>
        <taxon>Fusarium solani species complex</taxon>
        <taxon>Fusarium vanettenii</taxon>
    </lineage>
</organism>
<dbReference type="RefSeq" id="XP_003040207.1">
    <property type="nucleotide sequence ID" value="XM_003040161.1"/>
</dbReference>
<dbReference type="KEGG" id="nhe:NECHADRAFT_88341"/>
<dbReference type="HOGENOM" id="CLU_2292397_0_0_1"/>
<evidence type="ECO:0000313" key="2">
    <source>
        <dbReference type="Proteomes" id="UP000005206"/>
    </source>
</evidence>
<dbReference type="AlphaFoldDB" id="C7ZNB6"/>
<dbReference type="GeneID" id="9678040"/>
<dbReference type="VEuPathDB" id="FungiDB:NECHADRAFT_88341"/>
<dbReference type="OrthoDB" id="4790282at2759"/>
<accession>C7ZNB6</accession>
<sequence length="101" mass="11554">MRTDNNTKTLTTAERPAKEANFDVEKPGEVHNEYLANAQGEGDVDYSRARTEKYPEEDKPTLWLMCWLNYLDRNAIAVARLNDLEDNLGLVGCNTTRLCQF</sequence>
<proteinExistence type="predicted"/>
<name>C7ZNB6_FUSV7</name>
<dbReference type="Proteomes" id="UP000005206">
    <property type="component" value="Chromosome 13"/>
</dbReference>
<reference evidence="1 2" key="1">
    <citation type="journal article" date="2009" name="PLoS Genet.">
        <title>The genome of Nectria haematococca: contribution of supernumerary chromosomes to gene expansion.</title>
        <authorList>
            <person name="Coleman J.J."/>
            <person name="Rounsley S.D."/>
            <person name="Rodriguez-Carres M."/>
            <person name="Kuo A."/>
            <person name="Wasmann C.C."/>
            <person name="Grimwood J."/>
            <person name="Schmutz J."/>
            <person name="Taga M."/>
            <person name="White G.J."/>
            <person name="Zhou S."/>
            <person name="Schwartz D.C."/>
            <person name="Freitag M."/>
            <person name="Ma L.J."/>
            <person name="Danchin E.G."/>
            <person name="Henrissat B."/>
            <person name="Coutinho P.M."/>
            <person name="Nelson D.R."/>
            <person name="Straney D."/>
            <person name="Napoli C.A."/>
            <person name="Barker B.M."/>
            <person name="Gribskov M."/>
            <person name="Rep M."/>
            <person name="Kroken S."/>
            <person name="Molnar I."/>
            <person name="Rensing C."/>
            <person name="Kennell J.C."/>
            <person name="Zamora J."/>
            <person name="Farman M.L."/>
            <person name="Selker E.U."/>
            <person name="Salamov A."/>
            <person name="Shapiro H."/>
            <person name="Pangilinan J."/>
            <person name="Lindquist E."/>
            <person name="Lamers C."/>
            <person name="Grigoriev I.V."/>
            <person name="Geiser D.M."/>
            <person name="Covert S.F."/>
            <person name="Temporini E."/>
            <person name="Vanetten H.D."/>
        </authorList>
    </citation>
    <scope>NUCLEOTIDE SEQUENCE [LARGE SCALE GENOMIC DNA]</scope>
    <source>
        <strain evidence="2">ATCC MYA-4622 / CBS 123669 / FGSC 9596 / NRRL 45880 / 77-13-4</strain>
    </source>
</reference>
<dbReference type="InParanoid" id="C7ZNB6"/>
<protein>
    <submittedName>
        <fullName evidence="1">Uncharacterized protein</fullName>
    </submittedName>
</protein>